<evidence type="ECO:0000256" key="1">
    <source>
        <dbReference type="ARBA" id="ARBA00022490"/>
    </source>
</evidence>
<keyword evidence="4 6" id="KW-0810">Translation regulation</keyword>
<dbReference type="Pfam" id="PF02599">
    <property type="entry name" value="CsrA"/>
    <property type="match status" value="1"/>
</dbReference>
<dbReference type="PANTHER" id="PTHR34984">
    <property type="entry name" value="CARBON STORAGE REGULATOR"/>
    <property type="match status" value="1"/>
</dbReference>
<dbReference type="GO" id="GO:0006109">
    <property type="term" value="P:regulation of carbohydrate metabolic process"/>
    <property type="evidence" value="ECO:0007669"/>
    <property type="project" value="InterPro"/>
</dbReference>
<keyword evidence="8" id="KW-1185">Reference proteome</keyword>
<dbReference type="GO" id="GO:0048027">
    <property type="term" value="F:mRNA 5'-UTR binding"/>
    <property type="evidence" value="ECO:0007669"/>
    <property type="project" value="UniProtKB-UniRule"/>
</dbReference>
<dbReference type="GO" id="GO:0044781">
    <property type="term" value="P:bacterial-type flagellum organization"/>
    <property type="evidence" value="ECO:0007669"/>
    <property type="project" value="UniProtKB-KW"/>
</dbReference>
<dbReference type="SUPFAM" id="SSF117130">
    <property type="entry name" value="CsrA-like"/>
    <property type="match status" value="1"/>
</dbReference>
<accession>A0A4R8HFN2</accession>
<sequence>MLILTRKRDESIVIDDNIKIKILEIDNNRVQLGIEAPENIIVHREEIYQEIQEENKLAAGMKKEISTDMSNLLKTRLKKKKNRDKRSKRI</sequence>
<keyword evidence="3 6" id="KW-1005">Bacterial flagellum biogenesis</keyword>
<dbReference type="Proteomes" id="UP000295832">
    <property type="component" value="Unassembled WGS sequence"/>
</dbReference>
<dbReference type="EMBL" id="SOEG01000002">
    <property type="protein sequence ID" value="TDX58900.1"/>
    <property type="molecule type" value="Genomic_DNA"/>
</dbReference>
<dbReference type="FunFam" id="2.60.40.4380:FF:000002">
    <property type="entry name" value="Translational regulator CsrA"/>
    <property type="match status" value="1"/>
</dbReference>
<comment type="similarity">
    <text evidence="6">Belongs to the CsrA/RsmA family.</text>
</comment>
<dbReference type="AlphaFoldDB" id="A0A4R8HFN2"/>
<dbReference type="GO" id="GO:1902208">
    <property type="term" value="P:regulation of bacterial-type flagellum assembly"/>
    <property type="evidence" value="ECO:0007669"/>
    <property type="project" value="UniProtKB-UniRule"/>
</dbReference>
<proteinExistence type="inferred from homology"/>
<comment type="function">
    <text evidence="6">A translational regulator that binds mRNA to regulate translation initiation and/or mRNA stability. Usually binds in the 5'-UTR at or near the Shine-Dalgarno sequence preventing ribosome-binding, thus repressing translation. Its main target seems to be the major flagellin gene, while its function is anatagonized by FliW.</text>
</comment>
<dbReference type="HAMAP" id="MF_00167">
    <property type="entry name" value="CsrA"/>
    <property type="match status" value="1"/>
</dbReference>
<evidence type="ECO:0000256" key="6">
    <source>
        <dbReference type="HAMAP-Rule" id="MF_00167"/>
    </source>
</evidence>
<comment type="caution">
    <text evidence="7">The sequence shown here is derived from an EMBL/GenBank/DDBJ whole genome shotgun (WGS) entry which is preliminary data.</text>
</comment>
<keyword evidence="1 6" id="KW-0963">Cytoplasm</keyword>
<dbReference type="InterPro" id="IPR003751">
    <property type="entry name" value="CsrA"/>
</dbReference>
<reference evidence="7 8" key="1">
    <citation type="submission" date="2019-03" db="EMBL/GenBank/DDBJ databases">
        <title>Subsurface microbial communities from deep shales in Ohio and West Virginia, USA.</title>
        <authorList>
            <person name="Wrighton K."/>
        </authorList>
    </citation>
    <scope>NUCLEOTIDE SEQUENCE [LARGE SCALE GENOMIC DNA]</scope>
    <source>
        <strain evidence="7 8">MSL 6dP</strain>
    </source>
</reference>
<dbReference type="PANTHER" id="PTHR34984:SF1">
    <property type="entry name" value="CARBON STORAGE REGULATOR"/>
    <property type="match status" value="1"/>
</dbReference>
<dbReference type="GO" id="GO:0006402">
    <property type="term" value="P:mRNA catabolic process"/>
    <property type="evidence" value="ECO:0007669"/>
    <property type="project" value="InterPro"/>
</dbReference>
<evidence type="ECO:0000313" key="8">
    <source>
        <dbReference type="Proteomes" id="UP000295832"/>
    </source>
</evidence>
<evidence type="ECO:0000256" key="3">
    <source>
        <dbReference type="ARBA" id="ARBA00022795"/>
    </source>
</evidence>
<dbReference type="NCBIfam" id="TIGR00202">
    <property type="entry name" value="csrA"/>
    <property type="match status" value="1"/>
</dbReference>
<comment type="subcellular location">
    <subcellularLocation>
        <location evidence="6">Cytoplasm</location>
    </subcellularLocation>
</comment>
<keyword evidence="5 6" id="KW-0694">RNA-binding</keyword>
<protein>
    <recommendedName>
        <fullName evidence="6">Translational regulator CsrA</fullName>
    </recommendedName>
</protein>
<evidence type="ECO:0000256" key="4">
    <source>
        <dbReference type="ARBA" id="ARBA00022845"/>
    </source>
</evidence>
<organism evidence="7 8">
    <name type="scientific">Orenia marismortui</name>
    <dbReference type="NCBI Taxonomy" id="46469"/>
    <lineage>
        <taxon>Bacteria</taxon>
        <taxon>Bacillati</taxon>
        <taxon>Bacillota</taxon>
        <taxon>Clostridia</taxon>
        <taxon>Halanaerobiales</taxon>
        <taxon>Halobacteroidaceae</taxon>
        <taxon>Orenia</taxon>
    </lineage>
</organism>
<keyword evidence="2 6" id="KW-0678">Repressor</keyword>
<name>A0A4R8HFN2_9FIRM</name>
<gene>
    <name evidence="6" type="primary">csrA</name>
    <name evidence="7" type="ORF">C7959_10238</name>
</gene>
<dbReference type="NCBIfam" id="NF002469">
    <property type="entry name" value="PRK01712.1"/>
    <property type="match status" value="1"/>
</dbReference>
<dbReference type="Gene3D" id="2.60.40.4380">
    <property type="entry name" value="Translational regulator CsrA"/>
    <property type="match status" value="1"/>
</dbReference>
<dbReference type="GO" id="GO:0005829">
    <property type="term" value="C:cytosol"/>
    <property type="evidence" value="ECO:0007669"/>
    <property type="project" value="TreeGrafter"/>
</dbReference>
<evidence type="ECO:0000256" key="5">
    <source>
        <dbReference type="ARBA" id="ARBA00022884"/>
    </source>
</evidence>
<evidence type="ECO:0000256" key="2">
    <source>
        <dbReference type="ARBA" id="ARBA00022491"/>
    </source>
</evidence>
<dbReference type="RefSeq" id="WP_134114449.1">
    <property type="nucleotide sequence ID" value="NZ_SOEG01000002.1"/>
</dbReference>
<dbReference type="InterPro" id="IPR036107">
    <property type="entry name" value="CsrA_sf"/>
</dbReference>
<dbReference type="GO" id="GO:0045947">
    <property type="term" value="P:negative regulation of translational initiation"/>
    <property type="evidence" value="ECO:0007669"/>
    <property type="project" value="UniProtKB-UniRule"/>
</dbReference>
<evidence type="ECO:0000313" key="7">
    <source>
        <dbReference type="EMBL" id="TDX58900.1"/>
    </source>
</evidence>
<comment type="subunit">
    <text evidence="6">Homodimer; the beta-strands of each monomer intercalate to form a hydrophobic core, while the alpha-helices form wings that extend away from the core.</text>
</comment>